<feature type="compositionally biased region" description="Low complexity" evidence="1">
    <location>
        <begin position="163"/>
        <end position="182"/>
    </location>
</feature>
<evidence type="ECO:0000256" key="1">
    <source>
        <dbReference type="SAM" id="MobiDB-lite"/>
    </source>
</evidence>
<organism evidence="2 3">
    <name type="scientific">Haloactinospora alba</name>
    <dbReference type="NCBI Taxonomy" id="405555"/>
    <lineage>
        <taxon>Bacteria</taxon>
        <taxon>Bacillati</taxon>
        <taxon>Actinomycetota</taxon>
        <taxon>Actinomycetes</taxon>
        <taxon>Streptosporangiales</taxon>
        <taxon>Nocardiopsidaceae</taxon>
        <taxon>Haloactinospora</taxon>
    </lineage>
</organism>
<feature type="region of interest" description="Disordered" evidence="1">
    <location>
        <begin position="237"/>
        <end position="261"/>
    </location>
</feature>
<feature type="compositionally biased region" description="Low complexity" evidence="1">
    <location>
        <begin position="7"/>
        <end position="22"/>
    </location>
</feature>
<dbReference type="EMBL" id="VFQC01000001">
    <property type="protein sequence ID" value="TQN31348.1"/>
    <property type="molecule type" value="Genomic_DNA"/>
</dbReference>
<comment type="caution">
    <text evidence="2">The sequence shown here is derived from an EMBL/GenBank/DDBJ whole genome shotgun (WGS) entry which is preliminary data.</text>
</comment>
<dbReference type="Proteomes" id="UP000317422">
    <property type="component" value="Unassembled WGS sequence"/>
</dbReference>
<gene>
    <name evidence="2" type="ORF">FHX37_1249</name>
</gene>
<feature type="region of interest" description="Disordered" evidence="1">
    <location>
        <begin position="163"/>
        <end position="199"/>
    </location>
</feature>
<evidence type="ECO:0000313" key="3">
    <source>
        <dbReference type="Proteomes" id="UP000317422"/>
    </source>
</evidence>
<accession>A0A543NHM3</accession>
<name>A0A543NHM3_9ACTN</name>
<keyword evidence="3" id="KW-1185">Reference proteome</keyword>
<dbReference type="AlphaFoldDB" id="A0A543NHM3"/>
<protein>
    <submittedName>
        <fullName evidence="2">Uncharacterized protein</fullName>
    </submittedName>
</protein>
<feature type="compositionally biased region" description="Polar residues" evidence="1">
    <location>
        <begin position="244"/>
        <end position="253"/>
    </location>
</feature>
<sequence length="261" mass="27043">MVRSPVVSRPGAPGSPAAMAPALSPPLPAPSRARVLRPARRVGGPCPCFRSYVAGFPTCAIGAPLTRASTRPRGRAPYCGCWRTSAVRWSGCPVASRRGARFRRPAPPEGRGAGRVCAAVPLVGNGARPGRERRPGDSPSNGCGGPTPGAARARLSARLWSGRGAARRAPGGTAAAGAESSGSRGGVPLGHGPEPWRDPCRARRRHATWFLPPLGCMNGANAGIARCSAVSAPRRASAGWFSSRRPQNQFRTLQSHEGEGS</sequence>
<feature type="region of interest" description="Disordered" evidence="1">
    <location>
        <begin position="123"/>
        <end position="149"/>
    </location>
</feature>
<feature type="region of interest" description="Disordered" evidence="1">
    <location>
        <begin position="1"/>
        <end position="29"/>
    </location>
</feature>
<evidence type="ECO:0000313" key="2">
    <source>
        <dbReference type="EMBL" id="TQN31348.1"/>
    </source>
</evidence>
<reference evidence="2 3" key="1">
    <citation type="submission" date="2019-06" db="EMBL/GenBank/DDBJ databases">
        <title>Sequencing the genomes of 1000 actinobacteria strains.</title>
        <authorList>
            <person name="Klenk H.-P."/>
        </authorList>
    </citation>
    <scope>NUCLEOTIDE SEQUENCE [LARGE SCALE GENOMIC DNA]</scope>
    <source>
        <strain evidence="2 3">DSM 45015</strain>
    </source>
</reference>
<proteinExistence type="predicted"/>